<evidence type="ECO:0000256" key="3">
    <source>
        <dbReference type="PIRSR" id="PIRSR000097-3"/>
    </source>
</evidence>
<feature type="site" description="Lowers pKa of active site Tyr" evidence="3">
    <location>
        <position position="83"/>
    </location>
</feature>
<dbReference type="Pfam" id="PF00248">
    <property type="entry name" value="Aldo_ket_red"/>
    <property type="match status" value="1"/>
</dbReference>
<dbReference type="PROSITE" id="PS00063">
    <property type="entry name" value="ALDOKETO_REDUCTASE_3"/>
    <property type="match status" value="1"/>
</dbReference>
<proteinExistence type="predicted"/>
<feature type="domain" description="NADP-dependent oxidoreductase" evidence="4">
    <location>
        <begin position="20"/>
        <end position="295"/>
    </location>
</feature>
<accession>A0AAV5WMJ5</accession>
<dbReference type="PIRSF" id="PIRSF000097">
    <property type="entry name" value="AKR"/>
    <property type="match status" value="1"/>
</dbReference>
<evidence type="ECO:0000256" key="1">
    <source>
        <dbReference type="PIRSR" id="PIRSR000097-1"/>
    </source>
</evidence>
<reference evidence="5" key="1">
    <citation type="submission" date="2023-10" db="EMBL/GenBank/DDBJ databases">
        <title>Genome assembly of Pristionchus species.</title>
        <authorList>
            <person name="Yoshida K."/>
            <person name="Sommer R.J."/>
        </authorList>
    </citation>
    <scope>NUCLEOTIDE SEQUENCE</scope>
    <source>
        <strain evidence="5">RS5133</strain>
    </source>
</reference>
<evidence type="ECO:0000313" key="5">
    <source>
        <dbReference type="EMBL" id="GMT32252.1"/>
    </source>
</evidence>
<dbReference type="SUPFAM" id="SSF51430">
    <property type="entry name" value="NAD(P)-linked oxidoreductase"/>
    <property type="match status" value="1"/>
</dbReference>
<keyword evidence="6" id="KW-1185">Reference proteome</keyword>
<feature type="non-terminal residue" evidence="5">
    <location>
        <position position="1"/>
    </location>
</feature>
<dbReference type="AlphaFoldDB" id="A0AAV5WMJ5"/>
<dbReference type="InterPro" id="IPR020471">
    <property type="entry name" value="AKR"/>
</dbReference>
<protein>
    <recommendedName>
        <fullName evidence="4">NADP-dependent oxidoreductase domain-containing protein</fullName>
    </recommendedName>
</protein>
<feature type="binding site" evidence="2">
    <location>
        <position position="116"/>
    </location>
    <ligand>
        <name>substrate</name>
    </ligand>
</feature>
<dbReference type="PRINTS" id="PR00069">
    <property type="entry name" value="ALDKETRDTASE"/>
</dbReference>
<evidence type="ECO:0000259" key="4">
    <source>
        <dbReference type="Pfam" id="PF00248"/>
    </source>
</evidence>
<sequence length="320" mass="35885">SNMTAFPTIKLQNGVEMPVIGLGTWQSTDDDVRKAVEVAVAEAKYPLIDTAEIYQNEEVIGNILHKMISEGKIKRDDVFLTTKLWTNNLNPARSLAAARECLKRLQVEKVDLLLCHMPAAFAENGVDQEKEVSVEEVWKGMEAIYDAGLARAIGVSNWSVEQVERVIKSAKVPIHNVQNELYLYWPQHELAEVCKKHGISVTSYGSLGSPGRVNFTLPTGQKLDWAAAPNALDDAKVKELAEKYNKSPAQVLLRYVIERGIAVIPKSVTPARIHENLKVFDFKLTEEEVKALDSATHRQRLFLQPFMEGHPEDPFKSERV</sequence>
<feature type="active site" description="Proton donor" evidence="1">
    <location>
        <position position="54"/>
    </location>
</feature>
<dbReference type="FunFam" id="3.20.20.100:FF:000029">
    <property type="entry name" value="Aldo-keto reductase"/>
    <property type="match status" value="1"/>
</dbReference>
<dbReference type="GO" id="GO:0016491">
    <property type="term" value="F:oxidoreductase activity"/>
    <property type="evidence" value="ECO:0007669"/>
    <property type="project" value="InterPro"/>
</dbReference>
<name>A0AAV5WMJ5_9BILA</name>
<dbReference type="PANTHER" id="PTHR11732">
    <property type="entry name" value="ALDO/KETO REDUCTASE"/>
    <property type="match status" value="1"/>
</dbReference>
<dbReference type="EMBL" id="BTSY01000006">
    <property type="protein sequence ID" value="GMT32252.1"/>
    <property type="molecule type" value="Genomic_DNA"/>
</dbReference>
<dbReference type="InterPro" id="IPR018170">
    <property type="entry name" value="Aldo/ket_reductase_CS"/>
</dbReference>
<evidence type="ECO:0000313" key="6">
    <source>
        <dbReference type="Proteomes" id="UP001432322"/>
    </source>
</evidence>
<dbReference type="Gene3D" id="3.20.20.100">
    <property type="entry name" value="NADP-dependent oxidoreductase domain"/>
    <property type="match status" value="1"/>
</dbReference>
<comment type="caution">
    <text evidence="5">The sequence shown here is derived from an EMBL/GenBank/DDBJ whole genome shotgun (WGS) entry which is preliminary data.</text>
</comment>
<gene>
    <name evidence="5" type="ORF">PFISCL1PPCAC_23549</name>
</gene>
<dbReference type="InterPro" id="IPR036812">
    <property type="entry name" value="NAD(P)_OxRdtase_dom_sf"/>
</dbReference>
<dbReference type="InterPro" id="IPR023210">
    <property type="entry name" value="NADP_OxRdtase_dom"/>
</dbReference>
<dbReference type="Proteomes" id="UP001432322">
    <property type="component" value="Unassembled WGS sequence"/>
</dbReference>
<organism evidence="5 6">
    <name type="scientific">Pristionchus fissidentatus</name>
    <dbReference type="NCBI Taxonomy" id="1538716"/>
    <lineage>
        <taxon>Eukaryota</taxon>
        <taxon>Metazoa</taxon>
        <taxon>Ecdysozoa</taxon>
        <taxon>Nematoda</taxon>
        <taxon>Chromadorea</taxon>
        <taxon>Rhabditida</taxon>
        <taxon>Rhabditina</taxon>
        <taxon>Diplogasteromorpha</taxon>
        <taxon>Diplogasteroidea</taxon>
        <taxon>Neodiplogasteridae</taxon>
        <taxon>Pristionchus</taxon>
    </lineage>
</organism>
<evidence type="ECO:0000256" key="2">
    <source>
        <dbReference type="PIRSR" id="PIRSR000097-2"/>
    </source>
</evidence>